<dbReference type="Proteomes" id="UP000324222">
    <property type="component" value="Unassembled WGS sequence"/>
</dbReference>
<gene>
    <name evidence="2" type="ORF">E2C01_084637</name>
</gene>
<evidence type="ECO:0000313" key="3">
    <source>
        <dbReference type="Proteomes" id="UP000324222"/>
    </source>
</evidence>
<protein>
    <submittedName>
        <fullName evidence="2">Uncharacterized protein</fullName>
    </submittedName>
</protein>
<accession>A0A5B7J5D3</accession>
<dbReference type="EMBL" id="VSRR010081830">
    <property type="protein sequence ID" value="MPC89683.1"/>
    <property type="molecule type" value="Genomic_DNA"/>
</dbReference>
<comment type="caution">
    <text evidence="2">The sequence shown here is derived from an EMBL/GenBank/DDBJ whole genome shotgun (WGS) entry which is preliminary data.</text>
</comment>
<feature type="compositionally biased region" description="Basic and acidic residues" evidence="1">
    <location>
        <begin position="1"/>
        <end position="12"/>
    </location>
</feature>
<reference evidence="2 3" key="1">
    <citation type="submission" date="2019-05" db="EMBL/GenBank/DDBJ databases">
        <title>Another draft genome of Portunus trituberculatus and its Hox gene families provides insights of decapod evolution.</title>
        <authorList>
            <person name="Jeong J.-H."/>
            <person name="Song I."/>
            <person name="Kim S."/>
            <person name="Choi T."/>
            <person name="Kim D."/>
            <person name="Ryu S."/>
            <person name="Kim W."/>
        </authorList>
    </citation>
    <scope>NUCLEOTIDE SEQUENCE [LARGE SCALE GENOMIC DNA]</scope>
    <source>
        <tissue evidence="2">Muscle</tissue>
    </source>
</reference>
<organism evidence="2 3">
    <name type="scientific">Portunus trituberculatus</name>
    <name type="common">Swimming crab</name>
    <name type="synonym">Neptunus trituberculatus</name>
    <dbReference type="NCBI Taxonomy" id="210409"/>
    <lineage>
        <taxon>Eukaryota</taxon>
        <taxon>Metazoa</taxon>
        <taxon>Ecdysozoa</taxon>
        <taxon>Arthropoda</taxon>
        <taxon>Crustacea</taxon>
        <taxon>Multicrustacea</taxon>
        <taxon>Malacostraca</taxon>
        <taxon>Eumalacostraca</taxon>
        <taxon>Eucarida</taxon>
        <taxon>Decapoda</taxon>
        <taxon>Pleocyemata</taxon>
        <taxon>Brachyura</taxon>
        <taxon>Eubrachyura</taxon>
        <taxon>Portunoidea</taxon>
        <taxon>Portunidae</taxon>
        <taxon>Portuninae</taxon>
        <taxon>Portunus</taxon>
    </lineage>
</organism>
<evidence type="ECO:0000313" key="2">
    <source>
        <dbReference type="EMBL" id="MPC89683.1"/>
    </source>
</evidence>
<evidence type="ECO:0000256" key="1">
    <source>
        <dbReference type="SAM" id="MobiDB-lite"/>
    </source>
</evidence>
<proteinExistence type="predicted"/>
<feature type="region of interest" description="Disordered" evidence="1">
    <location>
        <begin position="1"/>
        <end position="21"/>
    </location>
</feature>
<name>A0A5B7J5D3_PORTR</name>
<dbReference type="AlphaFoldDB" id="A0A5B7J5D3"/>
<sequence length="92" mass="9739">MGEGGGKGEKGPEAPQFRIPLSSAIRRRAPCLPSQASGSEMAASWVCCIGPVHPLAPHPLCSRITISLFYSPTGTGVCLAKHMNPETKRHCL</sequence>
<keyword evidence="3" id="KW-1185">Reference proteome</keyword>